<accession>D8RR79</accession>
<feature type="domain" description="TLDc" evidence="1">
    <location>
        <begin position="200"/>
        <end position="397"/>
    </location>
</feature>
<dbReference type="EMBL" id="GL377587">
    <property type="protein sequence ID" value="EFJ25355.1"/>
    <property type="molecule type" value="Genomic_DNA"/>
</dbReference>
<sequence>MEVGRIKDLPGEESSDLKSLLENFGSTLTAVAFKPVEGYVSWPGFLKGYDGCCQQNLVSTRLRFLLLFVRSLKSQGKKSSSETSSDLDENLEGQVSSREFRDVLWLCWLMTFYKRLSNGIELPVVEPLVRGAFQDSEKVPLKDLYSWMLATIPSLGNVFVDYVQYCLFQVLSPQAFLLTLRSFFQDEDTEVKSGLSHLPGHLTPGRLWSLALALKDKTGDTLLSACLEDSITLLYRSPVHGKGMNRLWSQVEGYREAVLFLFSGMSAEDPSKTWLLAAVIPSGLENKSNFYGTSNSCLICLDPEFIALHPTGKEKNYVYSHKTAPGGGYNSRPMPNGIGFGGSVENERIWISDDFSTVTLRHHAVDKTYQAGFILPYQQGYAPLCCQVLEVEVWGLGSKTAQERMATFQQREKLFAEQRRKVDLKAFGNWQDSPEKMMMDMVSNPNRPQREER</sequence>
<organism evidence="3">
    <name type="scientific">Selaginella moellendorffii</name>
    <name type="common">Spikemoss</name>
    <dbReference type="NCBI Taxonomy" id="88036"/>
    <lineage>
        <taxon>Eukaryota</taxon>
        <taxon>Viridiplantae</taxon>
        <taxon>Streptophyta</taxon>
        <taxon>Embryophyta</taxon>
        <taxon>Tracheophyta</taxon>
        <taxon>Lycopodiopsida</taxon>
        <taxon>Selaginellales</taxon>
        <taxon>Selaginellaceae</taxon>
        <taxon>Selaginella</taxon>
    </lineage>
</organism>
<proteinExistence type="predicted"/>
<gene>
    <name evidence="2" type="ORF">SELMODRAFT_99509</name>
</gene>
<dbReference type="Gramene" id="EFJ25355">
    <property type="protein sequence ID" value="EFJ25355"/>
    <property type="gene ID" value="SELMODRAFT_99509"/>
</dbReference>
<dbReference type="AlphaFoldDB" id="D8RR79"/>
<dbReference type="OMA" id="TICYHAV"/>
<dbReference type="PANTHER" id="PTHR23354:SF104">
    <property type="entry name" value="TLD-DOMAIN CONTAINING NUCLEOLAR PROTEIN"/>
    <property type="match status" value="1"/>
</dbReference>
<protein>
    <recommendedName>
        <fullName evidence="1">TLDc domain-containing protein</fullName>
    </recommendedName>
</protein>
<dbReference type="eggNOG" id="KOG4636">
    <property type="taxonomic scope" value="Eukaryota"/>
</dbReference>
<evidence type="ECO:0000313" key="2">
    <source>
        <dbReference type="EMBL" id="EFJ25355.1"/>
    </source>
</evidence>
<evidence type="ECO:0000259" key="1">
    <source>
        <dbReference type="PROSITE" id="PS51886"/>
    </source>
</evidence>
<evidence type="ECO:0000313" key="3">
    <source>
        <dbReference type="Proteomes" id="UP000001514"/>
    </source>
</evidence>
<dbReference type="PANTHER" id="PTHR23354">
    <property type="entry name" value="NUCLEOLAR PROTEIN 7/ESTROGEN RECEPTOR COACTIVATOR-RELATED"/>
    <property type="match status" value="1"/>
</dbReference>
<keyword evidence="3" id="KW-1185">Reference proteome</keyword>
<dbReference type="KEGG" id="smo:SELMODRAFT_99509"/>
<dbReference type="HOGENOM" id="CLU_024957_0_0_1"/>
<dbReference type="InParanoid" id="D8RR79"/>
<dbReference type="InterPro" id="IPR006571">
    <property type="entry name" value="TLDc_dom"/>
</dbReference>
<reference evidence="2 3" key="1">
    <citation type="journal article" date="2011" name="Science">
        <title>The Selaginella genome identifies genetic changes associated with the evolution of vascular plants.</title>
        <authorList>
            <person name="Banks J.A."/>
            <person name="Nishiyama T."/>
            <person name="Hasebe M."/>
            <person name="Bowman J.L."/>
            <person name="Gribskov M."/>
            <person name="dePamphilis C."/>
            <person name="Albert V.A."/>
            <person name="Aono N."/>
            <person name="Aoyama T."/>
            <person name="Ambrose B.A."/>
            <person name="Ashton N.W."/>
            <person name="Axtell M.J."/>
            <person name="Barker E."/>
            <person name="Barker M.S."/>
            <person name="Bennetzen J.L."/>
            <person name="Bonawitz N.D."/>
            <person name="Chapple C."/>
            <person name="Cheng C."/>
            <person name="Correa L.G."/>
            <person name="Dacre M."/>
            <person name="DeBarry J."/>
            <person name="Dreyer I."/>
            <person name="Elias M."/>
            <person name="Engstrom E.M."/>
            <person name="Estelle M."/>
            <person name="Feng L."/>
            <person name="Finet C."/>
            <person name="Floyd S.K."/>
            <person name="Frommer W.B."/>
            <person name="Fujita T."/>
            <person name="Gramzow L."/>
            <person name="Gutensohn M."/>
            <person name="Harholt J."/>
            <person name="Hattori M."/>
            <person name="Heyl A."/>
            <person name="Hirai T."/>
            <person name="Hiwatashi Y."/>
            <person name="Ishikawa M."/>
            <person name="Iwata M."/>
            <person name="Karol K.G."/>
            <person name="Koehler B."/>
            <person name="Kolukisaoglu U."/>
            <person name="Kubo M."/>
            <person name="Kurata T."/>
            <person name="Lalonde S."/>
            <person name="Li K."/>
            <person name="Li Y."/>
            <person name="Litt A."/>
            <person name="Lyons E."/>
            <person name="Manning G."/>
            <person name="Maruyama T."/>
            <person name="Michael T.P."/>
            <person name="Mikami K."/>
            <person name="Miyazaki S."/>
            <person name="Morinaga S."/>
            <person name="Murata T."/>
            <person name="Mueller-Roeber B."/>
            <person name="Nelson D.R."/>
            <person name="Obara M."/>
            <person name="Oguri Y."/>
            <person name="Olmstead R.G."/>
            <person name="Onodera N."/>
            <person name="Petersen B.L."/>
            <person name="Pils B."/>
            <person name="Prigge M."/>
            <person name="Rensing S.A."/>
            <person name="Riano-Pachon D.M."/>
            <person name="Roberts A.W."/>
            <person name="Sato Y."/>
            <person name="Scheller H.V."/>
            <person name="Schulz B."/>
            <person name="Schulz C."/>
            <person name="Shakirov E.V."/>
            <person name="Shibagaki N."/>
            <person name="Shinohara N."/>
            <person name="Shippen D.E."/>
            <person name="Soerensen I."/>
            <person name="Sotooka R."/>
            <person name="Sugimoto N."/>
            <person name="Sugita M."/>
            <person name="Sumikawa N."/>
            <person name="Tanurdzic M."/>
            <person name="Theissen G."/>
            <person name="Ulvskov P."/>
            <person name="Wakazuki S."/>
            <person name="Weng J.K."/>
            <person name="Willats W.W."/>
            <person name="Wipf D."/>
            <person name="Wolf P.G."/>
            <person name="Yang L."/>
            <person name="Zimmer A.D."/>
            <person name="Zhu Q."/>
            <person name="Mitros T."/>
            <person name="Hellsten U."/>
            <person name="Loque D."/>
            <person name="Otillar R."/>
            <person name="Salamov A."/>
            <person name="Schmutz J."/>
            <person name="Shapiro H."/>
            <person name="Lindquist E."/>
            <person name="Lucas S."/>
            <person name="Rokhsar D."/>
            <person name="Grigoriev I.V."/>
        </authorList>
    </citation>
    <scope>NUCLEOTIDE SEQUENCE [LARGE SCALE GENOMIC DNA]</scope>
</reference>
<dbReference type="PROSITE" id="PS51886">
    <property type="entry name" value="TLDC"/>
    <property type="match status" value="1"/>
</dbReference>
<name>D8RR79_SELML</name>
<dbReference type="FunCoup" id="D8RR79">
    <property type="interactions" value="1839"/>
</dbReference>
<dbReference type="Proteomes" id="UP000001514">
    <property type="component" value="Unassembled WGS sequence"/>
</dbReference>
<dbReference type="SMART" id="SM00584">
    <property type="entry name" value="TLDc"/>
    <property type="match status" value="1"/>
</dbReference>
<dbReference type="Pfam" id="PF07534">
    <property type="entry name" value="TLD"/>
    <property type="match status" value="1"/>
</dbReference>